<proteinExistence type="predicted"/>
<keyword evidence="3" id="KW-1185">Reference proteome</keyword>
<organism evidence="2 3">
    <name type="scientific">Plakobranchus ocellatus</name>
    <dbReference type="NCBI Taxonomy" id="259542"/>
    <lineage>
        <taxon>Eukaryota</taxon>
        <taxon>Metazoa</taxon>
        <taxon>Spiralia</taxon>
        <taxon>Lophotrochozoa</taxon>
        <taxon>Mollusca</taxon>
        <taxon>Gastropoda</taxon>
        <taxon>Heterobranchia</taxon>
        <taxon>Euthyneura</taxon>
        <taxon>Panpulmonata</taxon>
        <taxon>Sacoglossa</taxon>
        <taxon>Placobranchoidea</taxon>
        <taxon>Plakobranchidae</taxon>
        <taxon>Plakobranchus</taxon>
    </lineage>
</organism>
<evidence type="ECO:0000313" key="3">
    <source>
        <dbReference type="Proteomes" id="UP000735302"/>
    </source>
</evidence>
<accession>A0AAV3XZM0</accession>
<evidence type="ECO:0000259" key="1">
    <source>
        <dbReference type="PROSITE" id="PS50878"/>
    </source>
</evidence>
<sequence>MRNLENHPGIKVGGQNINNLRYADDTVLIAENKEDLQKLLNIVEEESRKKGLELNSKKTEGMVSSRKQESPKCDIFVNKVKLGTTSCPSTTLNSGYLCLTVPIDEDIQRIFFLSSASLL</sequence>
<dbReference type="PROSITE" id="PS50878">
    <property type="entry name" value="RT_POL"/>
    <property type="match status" value="1"/>
</dbReference>
<dbReference type="EMBL" id="BLXT01000264">
    <property type="protein sequence ID" value="GFN75306.1"/>
    <property type="molecule type" value="Genomic_DNA"/>
</dbReference>
<gene>
    <name evidence="2" type="ORF">PoB_000181200</name>
</gene>
<reference evidence="2 3" key="1">
    <citation type="journal article" date="2021" name="Elife">
        <title>Chloroplast acquisition without the gene transfer in kleptoplastic sea slugs, Plakobranchus ocellatus.</title>
        <authorList>
            <person name="Maeda T."/>
            <person name="Takahashi S."/>
            <person name="Yoshida T."/>
            <person name="Shimamura S."/>
            <person name="Takaki Y."/>
            <person name="Nagai Y."/>
            <person name="Toyoda A."/>
            <person name="Suzuki Y."/>
            <person name="Arimoto A."/>
            <person name="Ishii H."/>
            <person name="Satoh N."/>
            <person name="Nishiyama T."/>
            <person name="Hasebe M."/>
            <person name="Maruyama T."/>
            <person name="Minagawa J."/>
            <person name="Obokata J."/>
            <person name="Shigenobu S."/>
        </authorList>
    </citation>
    <scope>NUCLEOTIDE SEQUENCE [LARGE SCALE GENOMIC DNA]</scope>
</reference>
<comment type="caution">
    <text evidence="2">The sequence shown here is derived from an EMBL/GenBank/DDBJ whole genome shotgun (WGS) entry which is preliminary data.</text>
</comment>
<feature type="domain" description="Reverse transcriptase" evidence="1">
    <location>
        <begin position="1"/>
        <end position="77"/>
    </location>
</feature>
<evidence type="ECO:0000313" key="2">
    <source>
        <dbReference type="EMBL" id="GFN75306.1"/>
    </source>
</evidence>
<dbReference type="Proteomes" id="UP000735302">
    <property type="component" value="Unassembled WGS sequence"/>
</dbReference>
<dbReference type="AlphaFoldDB" id="A0AAV3XZM0"/>
<dbReference type="SUPFAM" id="SSF56672">
    <property type="entry name" value="DNA/RNA polymerases"/>
    <property type="match status" value="1"/>
</dbReference>
<protein>
    <submittedName>
        <fullName evidence="2">Retrovirus-related pol polyprotein from type-1 retrotransposable element r2</fullName>
    </submittedName>
</protein>
<name>A0AAV3XZM0_9GAST</name>
<dbReference type="PANTHER" id="PTHR47027:SF8">
    <property type="entry name" value="RIBONUCLEASE H"/>
    <property type="match status" value="1"/>
</dbReference>
<dbReference type="InterPro" id="IPR043502">
    <property type="entry name" value="DNA/RNA_pol_sf"/>
</dbReference>
<dbReference type="Pfam" id="PF00078">
    <property type="entry name" value="RVT_1"/>
    <property type="match status" value="1"/>
</dbReference>
<dbReference type="InterPro" id="IPR000477">
    <property type="entry name" value="RT_dom"/>
</dbReference>
<dbReference type="PANTHER" id="PTHR47027">
    <property type="entry name" value="REVERSE TRANSCRIPTASE DOMAIN-CONTAINING PROTEIN"/>
    <property type="match status" value="1"/>
</dbReference>